<comment type="subcellular location">
    <subcellularLocation>
        <location evidence="1">Nucleus</location>
    </subcellularLocation>
</comment>
<evidence type="ECO:0000256" key="7">
    <source>
        <dbReference type="ARBA" id="ARBA00023242"/>
    </source>
</evidence>
<feature type="domain" description="AP2/ERF" evidence="9">
    <location>
        <begin position="34"/>
        <end position="91"/>
    </location>
</feature>
<reference evidence="11" key="3">
    <citation type="submission" date="2015-04" db="UniProtKB">
        <authorList>
            <consortium name="EnsemblPlants"/>
        </authorList>
    </citation>
    <scope>IDENTIFICATION</scope>
    <source>
        <strain evidence="11">cv. Jemalong A17</strain>
    </source>
</reference>
<evidence type="ECO:0000256" key="1">
    <source>
        <dbReference type="ARBA" id="ARBA00004123"/>
    </source>
</evidence>
<dbReference type="PANTHER" id="PTHR31241:SF62">
    <property type="entry name" value="DEHYDRATION-RESPONSIVE ELEMENT-BINDING PROTEIN 2D"/>
    <property type="match status" value="1"/>
</dbReference>
<dbReference type="PANTHER" id="PTHR31241">
    <property type="entry name" value="DEHYDRATION-RESPONSIVE ELEMENT-BINDING PROTEIN 2C"/>
    <property type="match status" value="1"/>
</dbReference>
<proteinExistence type="inferred from homology"/>
<reference evidence="10 12" key="1">
    <citation type="journal article" date="2011" name="Nature">
        <title>The Medicago genome provides insight into the evolution of rhizobial symbioses.</title>
        <authorList>
            <person name="Young N.D."/>
            <person name="Debelle F."/>
            <person name="Oldroyd G.E."/>
            <person name="Geurts R."/>
            <person name="Cannon S.B."/>
            <person name="Udvardi M.K."/>
            <person name="Benedito V.A."/>
            <person name="Mayer K.F."/>
            <person name="Gouzy J."/>
            <person name="Schoof H."/>
            <person name="Van de Peer Y."/>
            <person name="Proost S."/>
            <person name="Cook D.R."/>
            <person name="Meyers B.C."/>
            <person name="Spannagl M."/>
            <person name="Cheung F."/>
            <person name="De Mita S."/>
            <person name="Krishnakumar V."/>
            <person name="Gundlach H."/>
            <person name="Zhou S."/>
            <person name="Mudge J."/>
            <person name="Bharti A.K."/>
            <person name="Murray J.D."/>
            <person name="Naoumkina M.A."/>
            <person name="Rosen B."/>
            <person name="Silverstein K.A."/>
            <person name="Tang H."/>
            <person name="Rombauts S."/>
            <person name="Zhao P.X."/>
            <person name="Zhou P."/>
            <person name="Barbe V."/>
            <person name="Bardou P."/>
            <person name="Bechner M."/>
            <person name="Bellec A."/>
            <person name="Berger A."/>
            <person name="Berges H."/>
            <person name="Bidwell S."/>
            <person name="Bisseling T."/>
            <person name="Choisne N."/>
            <person name="Couloux A."/>
            <person name="Denny R."/>
            <person name="Deshpande S."/>
            <person name="Dai X."/>
            <person name="Doyle J.J."/>
            <person name="Dudez A.M."/>
            <person name="Farmer A.D."/>
            <person name="Fouteau S."/>
            <person name="Franken C."/>
            <person name="Gibelin C."/>
            <person name="Gish J."/>
            <person name="Goldstein S."/>
            <person name="Gonzalez A.J."/>
            <person name="Green P.J."/>
            <person name="Hallab A."/>
            <person name="Hartog M."/>
            <person name="Hua A."/>
            <person name="Humphray S.J."/>
            <person name="Jeong D.H."/>
            <person name="Jing Y."/>
            <person name="Jocker A."/>
            <person name="Kenton S.M."/>
            <person name="Kim D.J."/>
            <person name="Klee K."/>
            <person name="Lai H."/>
            <person name="Lang C."/>
            <person name="Lin S."/>
            <person name="Macmil S.L."/>
            <person name="Magdelenat G."/>
            <person name="Matthews L."/>
            <person name="McCorrison J."/>
            <person name="Monaghan E.L."/>
            <person name="Mun J.H."/>
            <person name="Najar F.Z."/>
            <person name="Nicholson C."/>
            <person name="Noirot C."/>
            <person name="O'Bleness M."/>
            <person name="Paule C.R."/>
            <person name="Poulain J."/>
            <person name="Prion F."/>
            <person name="Qin B."/>
            <person name="Qu C."/>
            <person name="Retzel E.F."/>
            <person name="Riddle C."/>
            <person name="Sallet E."/>
            <person name="Samain S."/>
            <person name="Samson N."/>
            <person name="Sanders I."/>
            <person name="Saurat O."/>
            <person name="Scarpelli C."/>
            <person name="Schiex T."/>
            <person name="Segurens B."/>
            <person name="Severin A.J."/>
            <person name="Sherrier D.J."/>
            <person name="Shi R."/>
            <person name="Sims S."/>
            <person name="Singer S.R."/>
            <person name="Sinharoy S."/>
            <person name="Sterck L."/>
            <person name="Viollet A."/>
            <person name="Wang B.B."/>
            <person name="Wang K."/>
            <person name="Wang M."/>
            <person name="Wang X."/>
            <person name="Warfsmann J."/>
            <person name="Weissenbach J."/>
            <person name="White D.D."/>
            <person name="White J.D."/>
            <person name="Wiley G.B."/>
            <person name="Wincker P."/>
            <person name="Xing Y."/>
            <person name="Yang L."/>
            <person name="Yao Z."/>
            <person name="Ying F."/>
            <person name="Zhai J."/>
            <person name="Zhou L."/>
            <person name="Zuber A."/>
            <person name="Denarie J."/>
            <person name="Dixon R.A."/>
            <person name="May G.D."/>
            <person name="Schwartz D.C."/>
            <person name="Rogers J."/>
            <person name="Quetier F."/>
            <person name="Town C.D."/>
            <person name="Roe B.A."/>
        </authorList>
    </citation>
    <scope>NUCLEOTIDE SEQUENCE [LARGE SCALE GENOMIC DNA]</scope>
    <source>
        <strain evidence="10">A17</strain>
        <strain evidence="11 12">cv. Jemalong A17</strain>
    </source>
</reference>
<name>G7K778_MEDTR</name>
<keyword evidence="3" id="KW-0346">Stress response</keyword>
<evidence type="ECO:0000256" key="6">
    <source>
        <dbReference type="ARBA" id="ARBA00023163"/>
    </source>
</evidence>
<dbReference type="eggNOG" id="ENOG502QTBU">
    <property type="taxonomic scope" value="Eukaryota"/>
</dbReference>
<evidence type="ECO:0000256" key="8">
    <source>
        <dbReference type="ARBA" id="ARBA00024343"/>
    </source>
</evidence>
<dbReference type="SMART" id="SM00380">
    <property type="entry name" value="AP2"/>
    <property type="match status" value="1"/>
</dbReference>
<dbReference type="GO" id="GO:0003700">
    <property type="term" value="F:DNA-binding transcription factor activity"/>
    <property type="evidence" value="ECO:0000318"/>
    <property type="project" value="GO_Central"/>
</dbReference>
<dbReference type="GO" id="GO:0045893">
    <property type="term" value="P:positive regulation of DNA-templated transcription"/>
    <property type="evidence" value="ECO:0000318"/>
    <property type="project" value="GO_Central"/>
</dbReference>
<dbReference type="EnsemblPlants" id="AES99658">
    <property type="protein sequence ID" value="AES99658"/>
    <property type="gene ID" value="MTR_5g083330"/>
</dbReference>
<dbReference type="GO" id="GO:0005634">
    <property type="term" value="C:nucleus"/>
    <property type="evidence" value="ECO:0000318"/>
    <property type="project" value="GO_Central"/>
</dbReference>
<keyword evidence="2" id="KW-0805">Transcription regulation</keyword>
<sequence>MCGESLTKWKKYNAQLYAGKDDGIPKLKHLQKNKYRGVRQRTWGKWVAEIREPNSGSRLKLGTFPTAQEAALAYDSAARAMYGTSARLNLPDISDYSSVKEYLMDSSSAAASRSSSLATMPATSEKTTASSHSEVCVAEAVNEIPKLPVNMNNSVEIVEFGGGARYDKPIDEYGLRQSLDLGQIGSPEEKSFSMDELLGHIDDNLIDEYGAMQSLDFVQIGSPKESNNPHVGTTLSLFYELENRDAMLSGILPHAKHTPSGVDYGLPLNFNGEGEDTPFLDLDYDLNQDSRGMQGRKTD</sequence>
<dbReference type="Proteomes" id="UP000002051">
    <property type="component" value="Chromosome 5"/>
</dbReference>
<dbReference type="PaxDb" id="3880-AES99658"/>
<evidence type="ECO:0000256" key="2">
    <source>
        <dbReference type="ARBA" id="ARBA00023015"/>
    </source>
</evidence>
<evidence type="ECO:0000256" key="5">
    <source>
        <dbReference type="ARBA" id="ARBA00023159"/>
    </source>
</evidence>
<dbReference type="SUPFAM" id="SSF54171">
    <property type="entry name" value="DNA-binding domain"/>
    <property type="match status" value="1"/>
</dbReference>
<dbReference type="AlphaFoldDB" id="G7K778"/>
<evidence type="ECO:0000259" key="9">
    <source>
        <dbReference type="PROSITE" id="PS51032"/>
    </source>
</evidence>
<dbReference type="EMBL" id="CM001221">
    <property type="protein sequence ID" value="AES99658.1"/>
    <property type="molecule type" value="Genomic_DNA"/>
</dbReference>
<accession>G7K778</accession>
<dbReference type="GO" id="GO:0006950">
    <property type="term" value="P:response to stress"/>
    <property type="evidence" value="ECO:0000318"/>
    <property type="project" value="GO_Central"/>
</dbReference>
<evidence type="ECO:0000256" key="3">
    <source>
        <dbReference type="ARBA" id="ARBA00023016"/>
    </source>
</evidence>
<keyword evidence="12" id="KW-1185">Reference proteome</keyword>
<dbReference type="Pfam" id="PF00847">
    <property type="entry name" value="AP2"/>
    <property type="match status" value="1"/>
</dbReference>
<dbReference type="GO" id="GO:0000976">
    <property type="term" value="F:transcription cis-regulatory region binding"/>
    <property type="evidence" value="ECO:0000318"/>
    <property type="project" value="GO_Central"/>
</dbReference>
<dbReference type="FunFam" id="3.30.730.10:FF:000001">
    <property type="entry name" value="Ethylene-responsive transcription factor 2"/>
    <property type="match status" value="1"/>
</dbReference>
<dbReference type="PROSITE" id="PS51032">
    <property type="entry name" value="AP2_ERF"/>
    <property type="match status" value="1"/>
</dbReference>
<dbReference type="HOGENOM" id="CLU_046486_0_0_1"/>
<evidence type="ECO:0000313" key="10">
    <source>
        <dbReference type="EMBL" id="AES99658.1"/>
    </source>
</evidence>
<evidence type="ECO:0000313" key="12">
    <source>
        <dbReference type="Proteomes" id="UP000002051"/>
    </source>
</evidence>
<keyword evidence="6" id="KW-0804">Transcription</keyword>
<dbReference type="InterPro" id="IPR036955">
    <property type="entry name" value="AP2/ERF_dom_sf"/>
</dbReference>
<protein>
    <submittedName>
        <fullName evidence="10">Dehydration-responsive element-binding protein</fullName>
    </submittedName>
</protein>
<reference evidence="10 12" key="2">
    <citation type="journal article" date="2014" name="BMC Genomics">
        <title>An improved genome release (version Mt4.0) for the model legume Medicago truncatula.</title>
        <authorList>
            <person name="Tang H."/>
            <person name="Krishnakumar V."/>
            <person name="Bidwell S."/>
            <person name="Rosen B."/>
            <person name="Chan A."/>
            <person name="Zhou S."/>
            <person name="Gentzbittel L."/>
            <person name="Childs K.L."/>
            <person name="Yandell M."/>
            <person name="Gundlach H."/>
            <person name="Mayer K.F."/>
            <person name="Schwartz D.C."/>
            <person name="Town C.D."/>
        </authorList>
    </citation>
    <scope>GENOME REANNOTATION</scope>
    <source>
        <strain evidence="11 12">cv. Jemalong A17</strain>
    </source>
</reference>
<dbReference type="PRINTS" id="PR00367">
    <property type="entry name" value="ETHRSPELEMNT"/>
</dbReference>
<keyword evidence="5" id="KW-0010">Activator</keyword>
<dbReference type="InterPro" id="IPR016177">
    <property type="entry name" value="DNA-bd_dom_sf"/>
</dbReference>
<organism evidence="10 12">
    <name type="scientific">Medicago truncatula</name>
    <name type="common">Barrel medic</name>
    <name type="synonym">Medicago tribuloides</name>
    <dbReference type="NCBI Taxonomy" id="3880"/>
    <lineage>
        <taxon>Eukaryota</taxon>
        <taxon>Viridiplantae</taxon>
        <taxon>Streptophyta</taxon>
        <taxon>Embryophyta</taxon>
        <taxon>Tracheophyta</taxon>
        <taxon>Spermatophyta</taxon>
        <taxon>Magnoliopsida</taxon>
        <taxon>eudicotyledons</taxon>
        <taxon>Gunneridae</taxon>
        <taxon>Pentapetalae</taxon>
        <taxon>rosids</taxon>
        <taxon>fabids</taxon>
        <taxon>Fabales</taxon>
        <taxon>Fabaceae</taxon>
        <taxon>Papilionoideae</taxon>
        <taxon>50 kb inversion clade</taxon>
        <taxon>NPAAA clade</taxon>
        <taxon>Hologalegina</taxon>
        <taxon>IRL clade</taxon>
        <taxon>Trifolieae</taxon>
        <taxon>Medicago</taxon>
    </lineage>
</organism>
<gene>
    <name evidence="10" type="ordered locus">MTR_5g083330</name>
</gene>
<keyword evidence="4" id="KW-0238">DNA-binding</keyword>
<evidence type="ECO:0000256" key="4">
    <source>
        <dbReference type="ARBA" id="ARBA00023125"/>
    </source>
</evidence>
<comment type="similarity">
    <text evidence="8">Belongs to the AP2/ERF transcription factor family. ERF subfamily.</text>
</comment>
<dbReference type="InterPro" id="IPR001471">
    <property type="entry name" value="AP2/ERF_dom"/>
</dbReference>
<keyword evidence="7" id="KW-0539">Nucleus</keyword>
<dbReference type="Gene3D" id="3.30.730.10">
    <property type="entry name" value="AP2/ERF domain"/>
    <property type="match status" value="1"/>
</dbReference>
<dbReference type="CDD" id="cd00018">
    <property type="entry name" value="AP2"/>
    <property type="match status" value="1"/>
</dbReference>
<evidence type="ECO:0000313" key="11">
    <source>
        <dbReference type="EnsemblPlants" id="AES99658"/>
    </source>
</evidence>